<feature type="domain" description="TonB C-terminal" evidence="1">
    <location>
        <begin position="291"/>
        <end position="348"/>
    </location>
</feature>
<accession>A0ABM9PE97</accession>
<organism evidence="2 3">
    <name type="scientific">Tenacibaculum polynesiense</name>
    <dbReference type="NCBI Taxonomy" id="3137857"/>
    <lineage>
        <taxon>Bacteria</taxon>
        <taxon>Pseudomonadati</taxon>
        <taxon>Bacteroidota</taxon>
        <taxon>Flavobacteriia</taxon>
        <taxon>Flavobacteriales</taxon>
        <taxon>Flavobacteriaceae</taxon>
        <taxon>Tenacibaculum</taxon>
    </lineage>
</organism>
<proteinExistence type="predicted"/>
<comment type="caution">
    <text evidence="2">The sequence shown here is derived from an EMBL/GenBank/DDBJ whole genome shotgun (WGS) entry which is preliminary data.</text>
</comment>
<dbReference type="Pfam" id="PF03544">
    <property type="entry name" value="TonB_C"/>
    <property type="match status" value="1"/>
</dbReference>
<name>A0ABM9PE97_9FLAO</name>
<dbReference type="Proteomes" id="UP001497527">
    <property type="component" value="Unassembled WGS sequence"/>
</dbReference>
<sequence length="349" mass="39674">MKNYLLRIPKPCHEDWSKMTPNEKGKFCSSCAKTVVDFTKKSPQEIQEYLIENRGQRVCGHFYRKQLDSIVIQLPENTFLQPLSFQKLFLLTLLLVMGTTLFSCKTDTGKTQKIEKVELIDIIVKQDSVIDLDSIKGLELDGFVVPISKEDSIKKECKIPPPPTPTTGIVIESTGEVEGEIVEPFDIDKVKELPEEEELEEPLSLQPNDSLSITEIMGAIIEGEVKLVEGPPYSIHVIDNYVRFKEDKNLSEEKAKQGFEKKIKGHVKEKFQIELTENLGLKTQKYKIYTQLIIDAKGVVSDIKVRAPHPKLEKHVIEIVQKLPQFIPAIKDGKKVSVKYTLPITFKIN</sequence>
<protein>
    <submittedName>
        <fullName evidence="2">Periplasmic protein TonB</fullName>
    </submittedName>
</protein>
<evidence type="ECO:0000313" key="2">
    <source>
        <dbReference type="EMBL" id="CAL2103784.1"/>
    </source>
</evidence>
<evidence type="ECO:0000313" key="3">
    <source>
        <dbReference type="Proteomes" id="UP001497527"/>
    </source>
</evidence>
<gene>
    <name evidence="2" type="ORF">T190423A01A_50032</name>
</gene>
<dbReference type="RefSeq" id="WP_348718275.1">
    <property type="nucleotide sequence ID" value="NZ_CAXJIO010000014.1"/>
</dbReference>
<dbReference type="InterPro" id="IPR037682">
    <property type="entry name" value="TonB_C"/>
</dbReference>
<keyword evidence="3" id="KW-1185">Reference proteome</keyword>
<dbReference type="Gene3D" id="3.30.1150.10">
    <property type="match status" value="1"/>
</dbReference>
<dbReference type="EMBL" id="CAXJIO010000014">
    <property type="protein sequence ID" value="CAL2103784.1"/>
    <property type="molecule type" value="Genomic_DNA"/>
</dbReference>
<dbReference type="SUPFAM" id="SSF74653">
    <property type="entry name" value="TolA/TonB C-terminal domain"/>
    <property type="match status" value="1"/>
</dbReference>
<evidence type="ECO:0000259" key="1">
    <source>
        <dbReference type="Pfam" id="PF03544"/>
    </source>
</evidence>
<reference evidence="2 3" key="1">
    <citation type="submission" date="2024-05" db="EMBL/GenBank/DDBJ databases">
        <authorList>
            <person name="Duchaud E."/>
        </authorList>
    </citation>
    <scope>NUCLEOTIDE SEQUENCE [LARGE SCALE GENOMIC DNA]</scope>
    <source>
        <strain evidence="2">Ena-SAMPLE-TAB-13-05-2024-13:56:06:370-140308</strain>
    </source>
</reference>